<evidence type="ECO:0000313" key="5">
    <source>
        <dbReference type="Proteomes" id="UP000559027"/>
    </source>
</evidence>
<evidence type="ECO:0000313" key="4">
    <source>
        <dbReference type="EMBL" id="KAF5349944.1"/>
    </source>
</evidence>
<dbReference type="Gene3D" id="3.40.50.300">
    <property type="entry name" value="P-loop containing nucleotide triphosphate hydrolases"/>
    <property type="match status" value="1"/>
</dbReference>
<dbReference type="EMBL" id="JAACJO010000015">
    <property type="protein sequence ID" value="KAF5349944.1"/>
    <property type="molecule type" value="Genomic_DNA"/>
</dbReference>
<dbReference type="SUPFAM" id="SSF52540">
    <property type="entry name" value="P-loop containing nucleoside triphosphate hydrolases"/>
    <property type="match status" value="1"/>
</dbReference>
<keyword evidence="1" id="KW-0677">Repeat</keyword>
<dbReference type="InterPro" id="IPR027417">
    <property type="entry name" value="P-loop_NTPase"/>
</dbReference>
<dbReference type="OrthoDB" id="5967843at2759"/>
<evidence type="ECO:0000256" key="1">
    <source>
        <dbReference type="ARBA" id="ARBA00022737"/>
    </source>
</evidence>
<organism evidence="4 5">
    <name type="scientific">Leucocoprinus leucothites</name>
    <dbReference type="NCBI Taxonomy" id="201217"/>
    <lineage>
        <taxon>Eukaryota</taxon>
        <taxon>Fungi</taxon>
        <taxon>Dikarya</taxon>
        <taxon>Basidiomycota</taxon>
        <taxon>Agaricomycotina</taxon>
        <taxon>Agaricomycetes</taxon>
        <taxon>Agaricomycetidae</taxon>
        <taxon>Agaricales</taxon>
        <taxon>Agaricineae</taxon>
        <taxon>Agaricaceae</taxon>
        <taxon>Leucocoprinus</taxon>
    </lineage>
</organism>
<dbReference type="Pfam" id="PF24883">
    <property type="entry name" value="NPHP3_N"/>
    <property type="match status" value="1"/>
</dbReference>
<accession>A0A8H5CZ13</accession>
<feature type="region of interest" description="Disordered" evidence="2">
    <location>
        <begin position="48"/>
        <end position="100"/>
    </location>
</feature>
<gene>
    <name evidence="4" type="ORF">D9756_009267</name>
</gene>
<evidence type="ECO:0000259" key="3">
    <source>
        <dbReference type="PROSITE" id="PS50837"/>
    </source>
</evidence>
<dbReference type="PANTHER" id="PTHR10039:SF14">
    <property type="entry name" value="NACHT DOMAIN-CONTAINING PROTEIN"/>
    <property type="match status" value="1"/>
</dbReference>
<name>A0A8H5CZ13_9AGAR</name>
<reference evidence="4 5" key="1">
    <citation type="journal article" date="2020" name="ISME J.">
        <title>Uncovering the hidden diversity of litter-decomposition mechanisms in mushroom-forming fungi.</title>
        <authorList>
            <person name="Floudas D."/>
            <person name="Bentzer J."/>
            <person name="Ahren D."/>
            <person name="Johansson T."/>
            <person name="Persson P."/>
            <person name="Tunlid A."/>
        </authorList>
    </citation>
    <scope>NUCLEOTIDE SEQUENCE [LARGE SCALE GENOMIC DNA]</scope>
    <source>
        <strain evidence="4 5">CBS 146.42</strain>
    </source>
</reference>
<feature type="compositionally biased region" description="Polar residues" evidence="2">
    <location>
        <begin position="58"/>
        <end position="72"/>
    </location>
</feature>
<dbReference type="AlphaFoldDB" id="A0A8H5CZ13"/>
<keyword evidence="5" id="KW-1185">Reference proteome</keyword>
<dbReference type="PANTHER" id="PTHR10039">
    <property type="entry name" value="AMELOGENIN"/>
    <property type="match status" value="1"/>
</dbReference>
<dbReference type="InterPro" id="IPR007111">
    <property type="entry name" value="NACHT_NTPase"/>
</dbReference>
<dbReference type="PRINTS" id="PR00830">
    <property type="entry name" value="ENDOLAPTASE"/>
</dbReference>
<sequence>MCLMSIRHLRGAESLLKRRCSRSCHHPRPSTPTMNRFFQILIPSDWRNRKKLPKNESSRGSANTQIEGTHQSDPVPRLPVKRSQGPSLVDPTPPKAPAGGFFSNAHHVNMYNPIMQDFSNQAADTFMENFARYIIPGAAYDSSARFPPPRCHAGTRLETVRRARSFFNASKRKKRLLWIVGPAGVGKSAIMQTVAETSPNLGASLFFTVNLRDDPSKFATTLAYQISVHHLTYRENLRAQVTRDSTLLEKSITAQFEAFFIHPFTVSLVHGDSEPLLILIDGLDECAGTEAQCQILELILGFITCYPSSPLLWIIASRPEPHITSFFDQSVETNLYHKLELSYNSKESQQDVERFLRDRLSKIRDRYLLGLSHLPQWPPESQFLPLVGAADGLFAYAEAVSRFIEDPNIADPSSQLEIVLDVINYTSTAPAGNQSAPMAQLYALYDRIISPIPAHVLPVTKQILVANGVVGSFDIWPAFGAACQWIGLTPSKAYSAVHHLYSVLDIPSPRIAFKKTSRVTARHKSFVDFLCSRFPDLEKDEQLFFSLFTRVLKDIPLGPGLGEQPSQHIILHWADPHKSAQKQKTEMYSYASRKMGESKLLKQHLLSRDPNAIHALHVMSIGLDPKQRMLERQRYAYSWLLKDGSLRAILRKQKLLHDWQIGSVDLQCINTDNLFHTICKSGQEVYHSLTRVWGSPKCDQQDGNNHKASFRKPDQDSRHYKSEAMTPCKCKCTRTAWKHLDYIRKHSPETLVKAYIPAHRRGIVICDLPDRERKDVKWTYVIPYIFPRTRS</sequence>
<protein>
    <recommendedName>
        <fullName evidence="3">NACHT domain-containing protein</fullName>
    </recommendedName>
</protein>
<feature type="domain" description="NACHT" evidence="3">
    <location>
        <begin position="175"/>
        <end position="319"/>
    </location>
</feature>
<evidence type="ECO:0000256" key="2">
    <source>
        <dbReference type="SAM" id="MobiDB-lite"/>
    </source>
</evidence>
<dbReference type="InterPro" id="IPR056884">
    <property type="entry name" value="NPHP3-like_N"/>
</dbReference>
<proteinExistence type="predicted"/>
<comment type="caution">
    <text evidence="4">The sequence shown here is derived from an EMBL/GenBank/DDBJ whole genome shotgun (WGS) entry which is preliminary data.</text>
</comment>
<dbReference type="Proteomes" id="UP000559027">
    <property type="component" value="Unassembled WGS sequence"/>
</dbReference>
<dbReference type="PROSITE" id="PS50837">
    <property type="entry name" value="NACHT"/>
    <property type="match status" value="1"/>
</dbReference>